<accession>A0A6J6BGZ5</accession>
<evidence type="ECO:0000256" key="1">
    <source>
        <dbReference type="ARBA" id="ARBA00006611"/>
    </source>
</evidence>
<dbReference type="PANTHER" id="PTHR30486">
    <property type="entry name" value="TWITCHING MOTILITY PROTEIN PILT"/>
    <property type="match status" value="1"/>
</dbReference>
<dbReference type="GO" id="GO:0016887">
    <property type="term" value="F:ATP hydrolysis activity"/>
    <property type="evidence" value="ECO:0007669"/>
    <property type="project" value="InterPro"/>
</dbReference>
<evidence type="ECO:0000259" key="2">
    <source>
        <dbReference type="Pfam" id="PF00437"/>
    </source>
</evidence>
<dbReference type="AlphaFoldDB" id="A0A6J6BGZ5"/>
<dbReference type="Gene3D" id="3.30.450.380">
    <property type="match status" value="1"/>
</dbReference>
<dbReference type="InterPro" id="IPR027417">
    <property type="entry name" value="P-loop_NTPase"/>
</dbReference>
<dbReference type="Pfam" id="PF00437">
    <property type="entry name" value="T2SSE"/>
    <property type="match status" value="1"/>
</dbReference>
<protein>
    <submittedName>
        <fullName evidence="3">Unannotated protein</fullName>
    </submittedName>
</protein>
<dbReference type="PANTHER" id="PTHR30486:SF6">
    <property type="entry name" value="TYPE IV PILUS RETRACTATION ATPASE PILT"/>
    <property type="match status" value="1"/>
</dbReference>
<feature type="domain" description="Bacterial type II secretion system protein E" evidence="2">
    <location>
        <begin position="11"/>
        <end position="280"/>
    </location>
</feature>
<organism evidence="3">
    <name type="scientific">freshwater metagenome</name>
    <dbReference type="NCBI Taxonomy" id="449393"/>
    <lineage>
        <taxon>unclassified sequences</taxon>
        <taxon>metagenomes</taxon>
        <taxon>ecological metagenomes</taxon>
    </lineage>
</organism>
<dbReference type="InterPro" id="IPR001482">
    <property type="entry name" value="T2SS/T4SS_dom"/>
</dbReference>
<reference evidence="3" key="1">
    <citation type="submission" date="2020-05" db="EMBL/GenBank/DDBJ databases">
        <authorList>
            <person name="Chiriac C."/>
            <person name="Salcher M."/>
            <person name="Ghai R."/>
            <person name="Kavagutti S V."/>
        </authorList>
    </citation>
    <scope>NUCLEOTIDE SEQUENCE</scope>
</reference>
<dbReference type="Gene3D" id="3.40.50.300">
    <property type="entry name" value="P-loop containing nucleotide triphosphate hydrolases"/>
    <property type="match status" value="1"/>
</dbReference>
<dbReference type="EMBL" id="CAEZSI010000052">
    <property type="protein sequence ID" value="CAB4538271.1"/>
    <property type="molecule type" value="Genomic_DNA"/>
</dbReference>
<evidence type="ECO:0000313" key="3">
    <source>
        <dbReference type="EMBL" id="CAB4538271.1"/>
    </source>
</evidence>
<gene>
    <name evidence="3" type="ORF">UFOPK1412_00513</name>
</gene>
<comment type="similarity">
    <text evidence="1">Belongs to the GSP E family.</text>
</comment>
<proteinExistence type="inferred from homology"/>
<sequence>MELDLDITFGAIAPFMSDPTIEEIWINSPERIFIARAGKSELTNLLLTSEEVRNIVERALMWGGRRLDLSHPFVDARLPDGSRLHVAIPEITAQHWAVNIRKHLMRSMSLNDLVNRRVMSPQIGKALTYSVQAGLNILVSGGTQAGKTTLLNALAGAIPRTERLVTIEEVFELSPQLPDVVQLQTRSANLQGEGEIPLRRLIKESLRMRPSRIIVGEVREAEALDLLIALNSGLPGMGTLHANSPRDAIIKLQTLPLLAGENISHKFIAPTVASAIDLIVHVSLDSQGFRRIKEVAALTGRYENDRAEVETLWLWNGNEYERGIGAPPHPDKFMAIGAPLTQWWSG</sequence>
<dbReference type="SUPFAM" id="SSF52540">
    <property type="entry name" value="P-loop containing nucleoside triphosphate hydrolases"/>
    <property type="match status" value="1"/>
</dbReference>
<dbReference type="InterPro" id="IPR050921">
    <property type="entry name" value="T4SS_GSP_E_ATPase"/>
</dbReference>
<name>A0A6J6BGZ5_9ZZZZ</name>
<dbReference type="CDD" id="cd01130">
    <property type="entry name" value="VirB11-like_ATPase"/>
    <property type="match status" value="1"/>
</dbReference>